<proteinExistence type="predicted"/>
<protein>
    <submittedName>
        <fullName evidence="1">Uncharacterized protein</fullName>
    </submittedName>
</protein>
<dbReference type="Proteomes" id="UP001165186">
    <property type="component" value="Unassembled WGS sequence"/>
</dbReference>
<keyword evidence="2" id="KW-1185">Reference proteome</keyword>
<gene>
    <name evidence="1" type="primary">g362</name>
    <name evidence="1" type="ORF">NpPPO83_00000362</name>
</gene>
<evidence type="ECO:0000313" key="1">
    <source>
        <dbReference type="EMBL" id="GME33398.1"/>
    </source>
</evidence>
<accession>A0ACB5SBD5</accession>
<evidence type="ECO:0000313" key="2">
    <source>
        <dbReference type="Proteomes" id="UP001165186"/>
    </source>
</evidence>
<name>A0ACB5SBD5_9PEZI</name>
<sequence length="106" mass="11722">MPCLDTFIDALSVTFLYIICFLGHCTTVLCTPFVRAYTLLTRVCCCRHRPADCDGDIEQLDMRSQDAVLKDLDPQRSPGMALILEEMHAAERRGEVARTASGGGAR</sequence>
<dbReference type="EMBL" id="BSXG01000064">
    <property type="protein sequence ID" value="GME33398.1"/>
    <property type="molecule type" value="Genomic_DNA"/>
</dbReference>
<reference evidence="1" key="1">
    <citation type="submission" date="2024-09" db="EMBL/GenBank/DDBJ databases">
        <title>Draft Genome Sequences of Neofusicoccum parvum.</title>
        <authorList>
            <person name="Ashida A."/>
            <person name="Camagna M."/>
            <person name="Tanaka A."/>
            <person name="Takemoto D."/>
        </authorList>
    </citation>
    <scope>NUCLEOTIDE SEQUENCE</scope>
    <source>
        <strain evidence="1">PPO83</strain>
    </source>
</reference>
<comment type="caution">
    <text evidence="1">The sequence shown here is derived from an EMBL/GenBank/DDBJ whole genome shotgun (WGS) entry which is preliminary data.</text>
</comment>
<organism evidence="1 2">
    <name type="scientific">Neofusicoccum parvum</name>
    <dbReference type="NCBI Taxonomy" id="310453"/>
    <lineage>
        <taxon>Eukaryota</taxon>
        <taxon>Fungi</taxon>
        <taxon>Dikarya</taxon>
        <taxon>Ascomycota</taxon>
        <taxon>Pezizomycotina</taxon>
        <taxon>Dothideomycetes</taxon>
        <taxon>Dothideomycetes incertae sedis</taxon>
        <taxon>Botryosphaeriales</taxon>
        <taxon>Botryosphaeriaceae</taxon>
        <taxon>Neofusicoccum</taxon>
    </lineage>
</organism>